<feature type="compositionally biased region" description="Low complexity" evidence="1">
    <location>
        <begin position="97"/>
        <end position="116"/>
    </location>
</feature>
<gene>
    <name evidence="2" type="ORF">KUTeg_007788</name>
</gene>
<name>A0ABQ9FE83_TEGGR</name>
<feature type="compositionally biased region" description="Basic and acidic residues" evidence="1">
    <location>
        <begin position="83"/>
        <end position="96"/>
    </location>
</feature>
<protein>
    <submittedName>
        <fullName evidence="2">Uncharacterized protein</fullName>
    </submittedName>
</protein>
<reference evidence="2 3" key="1">
    <citation type="submission" date="2022-12" db="EMBL/GenBank/DDBJ databases">
        <title>Chromosome-level genome of Tegillarca granosa.</title>
        <authorList>
            <person name="Kim J."/>
        </authorList>
    </citation>
    <scope>NUCLEOTIDE SEQUENCE [LARGE SCALE GENOMIC DNA]</scope>
    <source>
        <strain evidence="2">Teg-2019</strain>
        <tissue evidence="2">Adductor muscle</tissue>
    </source>
</reference>
<feature type="region of interest" description="Disordered" evidence="1">
    <location>
        <begin position="62"/>
        <end position="121"/>
    </location>
</feature>
<proteinExistence type="predicted"/>
<comment type="caution">
    <text evidence="2">The sequence shown here is derived from an EMBL/GenBank/DDBJ whole genome shotgun (WGS) entry which is preliminary data.</text>
</comment>
<dbReference type="EMBL" id="JARBDR010000337">
    <property type="protein sequence ID" value="KAJ8315638.1"/>
    <property type="molecule type" value="Genomic_DNA"/>
</dbReference>
<keyword evidence="3" id="KW-1185">Reference proteome</keyword>
<dbReference type="Proteomes" id="UP001217089">
    <property type="component" value="Unassembled WGS sequence"/>
</dbReference>
<sequence>MTYLYDLKCWQLSLVKVLDSKFGFVYIPKVFCFSRVKGLETNSCISYTEKKMAESKKVNFTVGDVSPDDVNGNQDKNSAGFDDSSHLHEQEMRDTVSESLQSKSESSLTSSSSASSNADHTASPRLNITTIFYKI</sequence>
<evidence type="ECO:0000313" key="3">
    <source>
        <dbReference type="Proteomes" id="UP001217089"/>
    </source>
</evidence>
<evidence type="ECO:0000313" key="2">
    <source>
        <dbReference type="EMBL" id="KAJ8315638.1"/>
    </source>
</evidence>
<organism evidence="2 3">
    <name type="scientific">Tegillarca granosa</name>
    <name type="common">Malaysian cockle</name>
    <name type="synonym">Anadara granosa</name>
    <dbReference type="NCBI Taxonomy" id="220873"/>
    <lineage>
        <taxon>Eukaryota</taxon>
        <taxon>Metazoa</taxon>
        <taxon>Spiralia</taxon>
        <taxon>Lophotrochozoa</taxon>
        <taxon>Mollusca</taxon>
        <taxon>Bivalvia</taxon>
        <taxon>Autobranchia</taxon>
        <taxon>Pteriomorphia</taxon>
        <taxon>Arcoida</taxon>
        <taxon>Arcoidea</taxon>
        <taxon>Arcidae</taxon>
        <taxon>Tegillarca</taxon>
    </lineage>
</organism>
<evidence type="ECO:0000256" key="1">
    <source>
        <dbReference type="SAM" id="MobiDB-lite"/>
    </source>
</evidence>
<accession>A0ABQ9FE83</accession>